<sequence length="320" mass="35921">MSLGRTLTLNNGVTFPQIGFGTWQAAPGEVEKAVTEAIKAGYRHLDLALIYQNQDEVAQGIKDSGVKREELFLVSKLWNHNHRPENVEGDLDLTLKQLNTDYLDAYLIHWPVPFVKEGDNLFPKTSDGKIAIDWDGPSVVDTWKEVVRIYKETKKVKAIGVSNFTVELLDKIIEATGVVPAFNQIETHPSLIQPELYEYSKKKGIVITAYSPLGNNTTGKPRIVQNPDVIKIAEKLKKDPAQVLIAWGAYQGFSVIPKSVTASRIKSNFEDFELPKEDFEAINKIGKANYARANAPADYDPVWPINIFDTESEKQYKKAF</sequence>
<gene>
    <name evidence="6" type="ORF">B9479_001205</name>
</gene>
<evidence type="ECO:0000256" key="3">
    <source>
        <dbReference type="PIRSR" id="PIRSR000097-2"/>
    </source>
</evidence>
<dbReference type="PIRSF" id="PIRSF000097">
    <property type="entry name" value="AKR"/>
    <property type="match status" value="1"/>
</dbReference>
<organism evidence="6 7">
    <name type="scientific">Cryptococcus floricola</name>
    <dbReference type="NCBI Taxonomy" id="2591691"/>
    <lineage>
        <taxon>Eukaryota</taxon>
        <taxon>Fungi</taxon>
        <taxon>Dikarya</taxon>
        <taxon>Basidiomycota</taxon>
        <taxon>Agaricomycotina</taxon>
        <taxon>Tremellomycetes</taxon>
        <taxon>Tremellales</taxon>
        <taxon>Cryptococcaceae</taxon>
        <taxon>Cryptococcus</taxon>
    </lineage>
</organism>
<dbReference type="InterPro" id="IPR020471">
    <property type="entry name" value="AKR"/>
</dbReference>
<dbReference type="SUPFAM" id="SSF51430">
    <property type="entry name" value="NAD(P)-linked oxidoreductase"/>
    <property type="match status" value="1"/>
</dbReference>
<dbReference type="PROSITE" id="PS00062">
    <property type="entry name" value="ALDOKETO_REDUCTASE_2"/>
    <property type="match status" value="1"/>
</dbReference>
<comment type="caution">
    <text evidence="6">The sequence shown here is derived from an EMBL/GenBank/DDBJ whole genome shotgun (WGS) entry which is preliminary data.</text>
</comment>
<name>A0A5D3B644_9TREE</name>
<dbReference type="InterPro" id="IPR036812">
    <property type="entry name" value="NAD(P)_OxRdtase_dom_sf"/>
</dbReference>
<dbReference type="InterPro" id="IPR018170">
    <property type="entry name" value="Aldo/ket_reductase_CS"/>
</dbReference>
<dbReference type="AlphaFoldDB" id="A0A5D3B644"/>
<protein>
    <recommendedName>
        <fullName evidence="5">NADP-dependent oxidoreductase domain-containing protein</fullName>
    </recommendedName>
</protein>
<feature type="domain" description="NADP-dependent oxidoreductase" evidence="5">
    <location>
        <begin position="18"/>
        <end position="285"/>
    </location>
</feature>
<accession>A0A5D3B644</accession>
<feature type="active site" description="Proton donor" evidence="2">
    <location>
        <position position="51"/>
    </location>
</feature>
<evidence type="ECO:0000256" key="2">
    <source>
        <dbReference type="PIRSR" id="PIRSR000097-1"/>
    </source>
</evidence>
<feature type="binding site" evidence="3">
    <location>
        <position position="109"/>
    </location>
    <ligand>
        <name>substrate</name>
    </ligand>
</feature>
<dbReference type="GO" id="GO:0016491">
    <property type="term" value="F:oxidoreductase activity"/>
    <property type="evidence" value="ECO:0007669"/>
    <property type="project" value="InterPro"/>
</dbReference>
<dbReference type="EMBL" id="NIDF01000007">
    <property type="protein sequence ID" value="TYJ58109.1"/>
    <property type="molecule type" value="Genomic_DNA"/>
</dbReference>
<evidence type="ECO:0000256" key="1">
    <source>
        <dbReference type="ARBA" id="ARBA00007905"/>
    </source>
</evidence>
<dbReference type="Pfam" id="PF00248">
    <property type="entry name" value="Aldo_ket_red"/>
    <property type="match status" value="1"/>
</dbReference>
<feature type="site" description="Lowers pKa of active site Tyr" evidence="4">
    <location>
        <position position="76"/>
    </location>
</feature>
<dbReference type="InterPro" id="IPR023210">
    <property type="entry name" value="NADP_OxRdtase_dom"/>
</dbReference>
<evidence type="ECO:0000313" key="7">
    <source>
        <dbReference type="Proteomes" id="UP000322245"/>
    </source>
</evidence>
<dbReference type="Proteomes" id="UP000322245">
    <property type="component" value="Unassembled WGS sequence"/>
</dbReference>
<evidence type="ECO:0000259" key="5">
    <source>
        <dbReference type="Pfam" id="PF00248"/>
    </source>
</evidence>
<evidence type="ECO:0000313" key="6">
    <source>
        <dbReference type="EMBL" id="TYJ58109.1"/>
    </source>
</evidence>
<dbReference type="FunFam" id="3.20.20.100:FF:000036">
    <property type="entry name" value="NADP-dependent oxidoreductase domain-containing protein"/>
    <property type="match status" value="1"/>
</dbReference>
<dbReference type="PRINTS" id="PR00069">
    <property type="entry name" value="ALDKETRDTASE"/>
</dbReference>
<proteinExistence type="inferred from homology"/>
<evidence type="ECO:0000256" key="4">
    <source>
        <dbReference type="PIRSR" id="PIRSR000097-3"/>
    </source>
</evidence>
<dbReference type="Gene3D" id="3.20.20.100">
    <property type="entry name" value="NADP-dependent oxidoreductase domain"/>
    <property type="match status" value="1"/>
</dbReference>
<reference evidence="6 7" key="1">
    <citation type="submission" date="2017-05" db="EMBL/GenBank/DDBJ databases">
        <title>The Genome Sequence of Tsuchiyaea wingfieldii DSM 27421.</title>
        <authorList>
            <person name="Cuomo C."/>
            <person name="Passer A."/>
            <person name="Billmyre B."/>
            <person name="Heitman J."/>
        </authorList>
    </citation>
    <scope>NUCLEOTIDE SEQUENCE [LARGE SCALE GENOMIC DNA]</scope>
    <source>
        <strain evidence="6 7">DSM 27421</strain>
    </source>
</reference>
<dbReference type="PANTHER" id="PTHR11732">
    <property type="entry name" value="ALDO/KETO REDUCTASE"/>
    <property type="match status" value="1"/>
</dbReference>
<keyword evidence="7" id="KW-1185">Reference proteome</keyword>
<comment type="similarity">
    <text evidence="1">Belongs to the aldo/keto reductase family.</text>
</comment>